<feature type="domain" description="PASTA" evidence="8">
    <location>
        <begin position="648"/>
        <end position="703"/>
    </location>
</feature>
<sequence>MSAVLMLLFVAMFLTLSGRFLYIQGTGEVSGVSLKELADKRRTNTYELQAKRGTIYDRNGMALAQDRTVYRVYAIVREDYTTNPEEPRHVENPHRTAEMLAPLLNMDVTEIVSKIETAKANDLFQVEFGTNGKNLSQEKKDEIDALDLPGIEFMEDKKRFYPNGVFASQVIGLAQKKEGVIKGVTGIEQQLNDYLTGENGVISYKRDKYNVKLLNPEEVVTEADDGEDVYLTIDQKIQTLLEDSMSQVAEQYEPERMTAVVMNPKTGEVLAMSNRPSYNPNQLGEVENWYNDAISTPFEPGSTMKIFTLAAAIEEGVYQPNDTYASGSYRIDDRNRPIRDHRRGGWGTITYEEGIQRSSNVAAAKLVWEKMGPDTFRNYLNDFHFNQPTGIDLPGEQAGTILYNWPIEKITTSFGQGTTLTPIQQMMAATAIANDGKMVRPYVISKVYNQESGKNMTETEPEVVGNPISPSTANQVRNVLETVVTSENGTGKVYKLNDYTLAGKTGTAQIPDPESGGYLTGDDNYIFSFLGMAPKNNPELLMYVSVKQPKLSENELGSEPVSFIFKNVMENSLHYLNIRPDKQENSKVETIVIPNMVGQETKQAQKRLEDYGLNVTTIGDGTKVTNIHPNVGERVLSNERILLITDKPAMPDIIGWSLRDVMKFSSLLDLDIEVIGNGYVVKQHVEPGTYINEGDYLVVEFAKPNQESESTQEDESNELDPPSEGDEPSDSLE</sequence>
<feature type="compositionally biased region" description="Acidic residues" evidence="7">
    <location>
        <begin position="710"/>
        <end position="733"/>
    </location>
</feature>
<dbReference type="PANTHER" id="PTHR30627">
    <property type="entry name" value="PEPTIDOGLYCAN D,D-TRANSPEPTIDASE"/>
    <property type="match status" value="1"/>
</dbReference>
<dbReference type="Pfam" id="PF00905">
    <property type="entry name" value="Transpeptidase"/>
    <property type="match status" value="1"/>
</dbReference>
<dbReference type="Gene3D" id="3.40.710.10">
    <property type="entry name" value="DD-peptidase/beta-lactamase superfamily"/>
    <property type="match status" value="1"/>
</dbReference>
<evidence type="ECO:0000256" key="6">
    <source>
        <dbReference type="ARBA" id="ARBA00034000"/>
    </source>
</evidence>
<dbReference type="SUPFAM" id="SSF56601">
    <property type="entry name" value="beta-lactamase/transpeptidase-like"/>
    <property type="match status" value="1"/>
</dbReference>
<comment type="pathway">
    <text evidence="2">Cell wall biogenesis; peptidoglycan biosynthesis.</text>
</comment>
<dbReference type="PROSITE" id="PS51178">
    <property type="entry name" value="PASTA"/>
    <property type="match status" value="2"/>
</dbReference>
<dbReference type="InterPro" id="IPR005543">
    <property type="entry name" value="PASTA_dom"/>
</dbReference>
<dbReference type="SUPFAM" id="SSF54184">
    <property type="entry name" value="Penicillin-binding protein 2x (pbp-2x), c-terminal domain"/>
    <property type="match status" value="2"/>
</dbReference>
<dbReference type="InterPro" id="IPR001460">
    <property type="entry name" value="PCN-bd_Tpept"/>
</dbReference>
<dbReference type="Gene3D" id="3.90.1310.10">
    <property type="entry name" value="Penicillin-binding protein 2a (Domain 2)"/>
    <property type="match status" value="1"/>
</dbReference>
<protein>
    <recommendedName>
        <fullName evidence="4">serine-type D-Ala-D-Ala carboxypeptidase</fullName>
        <ecNumber evidence="4">3.4.16.4</ecNumber>
    </recommendedName>
</protein>
<proteinExistence type="inferred from homology"/>
<evidence type="ECO:0000313" key="9">
    <source>
        <dbReference type="EMBL" id="MBM7571729.1"/>
    </source>
</evidence>
<dbReference type="InterPro" id="IPR012338">
    <property type="entry name" value="Beta-lactam/transpept-like"/>
</dbReference>
<comment type="subcellular location">
    <subcellularLocation>
        <location evidence="1">Membrane</location>
    </subcellularLocation>
</comment>
<reference evidence="9 10" key="1">
    <citation type="submission" date="2021-01" db="EMBL/GenBank/DDBJ databases">
        <title>Genomic Encyclopedia of Type Strains, Phase IV (KMG-IV): sequencing the most valuable type-strain genomes for metagenomic binning, comparative biology and taxonomic classification.</title>
        <authorList>
            <person name="Goeker M."/>
        </authorList>
    </citation>
    <scope>NUCLEOTIDE SEQUENCE [LARGE SCALE GENOMIC DNA]</scope>
    <source>
        <strain evidence="9 10">DSM 23711</strain>
    </source>
</reference>
<comment type="caution">
    <text evidence="9">The sequence shown here is derived from an EMBL/GenBank/DDBJ whole genome shotgun (WGS) entry which is preliminary data.</text>
</comment>
<name>A0ABS2N0R8_9BACI</name>
<dbReference type="SUPFAM" id="SSF56519">
    <property type="entry name" value="Penicillin binding protein dimerisation domain"/>
    <property type="match status" value="1"/>
</dbReference>
<comment type="similarity">
    <text evidence="3">Belongs to the transpeptidase family.</text>
</comment>
<comment type="catalytic activity">
    <reaction evidence="6">
        <text>Preferential cleavage: (Ac)2-L-Lys-D-Ala-|-D-Ala. Also transpeptidation of peptidyl-alanyl moieties that are N-acyl substituents of D-alanine.</text>
        <dbReference type="EC" id="3.4.16.4"/>
    </reaction>
</comment>
<dbReference type="Pfam" id="PF03793">
    <property type="entry name" value="PASTA"/>
    <property type="match status" value="2"/>
</dbReference>
<dbReference type="InterPro" id="IPR050515">
    <property type="entry name" value="Beta-lactam/transpept"/>
</dbReference>
<dbReference type="EMBL" id="JAFBDR010000011">
    <property type="protein sequence ID" value="MBM7571729.1"/>
    <property type="molecule type" value="Genomic_DNA"/>
</dbReference>
<dbReference type="Gene3D" id="2.20.70.70">
    <property type="match status" value="1"/>
</dbReference>
<keyword evidence="5" id="KW-0472">Membrane</keyword>
<evidence type="ECO:0000256" key="4">
    <source>
        <dbReference type="ARBA" id="ARBA00012448"/>
    </source>
</evidence>
<dbReference type="Proteomes" id="UP001296943">
    <property type="component" value="Unassembled WGS sequence"/>
</dbReference>
<dbReference type="PANTHER" id="PTHR30627:SF26">
    <property type="entry name" value="PENICILLIN-BINDING PROTEIN 2B"/>
    <property type="match status" value="1"/>
</dbReference>
<keyword evidence="10" id="KW-1185">Reference proteome</keyword>
<organism evidence="9 10">
    <name type="scientific">Aquibacillus albus</name>
    <dbReference type="NCBI Taxonomy" id="1168171"/>
    <lineage>
        <taxon>Bacteria</taxon>
        <taxon>Bacillati</taxon>
        <taxon>Bacillota</taxon>
        <taxon>Bacilli</taxon>
        <taxon>Bacillales</taxon>
        <taxon>Bacillaceae</taxon>
        <taxon>Aquibacillus</taxon>
    </lineage>
</organism>
<evidence type="ECO:0000259" key="8">
    <source>
        <dbReference type="PROSITE" id="PS51178"/>
    </source>
</evidence>
<evidence type="ECO:0000256" key="5">
    <source>
        <dbReference type="ARBA" id="ARBA00023136"/>
    </source>
</evidence>
<evidence type="ECO:0000313" key="10">
    <source>
        <dbReference type="Proteomes" id="UP001296943"/>
    </source>
</evidence>
<evidence type="ECO:0000256" key="1">
    <source>
        <dbReference type="ARBA" id="ARBA00004370"/>
    </source>
</evidence>
<dbReference type="Gene3D" id="3.30.70.2110">
    <property type="match status" value="1"/>
</dbReference>
<feature type="region of interest" description="Disordered" evidence="7">
    <location>
        <begin position="702"/>
        <end position="733"/>
    </location>
</feature>
<dbReference type="InterPro" id="IPR036138">
    <property type="entry name" value="PBP_dimer_sf"/>
</dbReference>
<dbReference type="RefSeq" id="WP_204499811.1">
    <property type="nucleotide sequence ID" value="NZ_JAFBDR010000011.1"/>
</dbReference>
<feature type="domain" description="PASTA" evidence="8">
    <location>
        <begin position="587"/>
        <end position="647"/>
    </location>
</feature>
<dbReference type="CDD" id="cd06576">
    <property type="entry name" value="PASTA_Pbp2x-like_1"/>
    <property type="match status" value="1"/>
</dbReference>
<dbReference type="EC" id="3.4.16.4" evidence="4"/>
<dbReference type="Pfam" id="PF03717">
    <property type="entry name" value="PBP_dimer"/>
    <property type="match status" value="1"/>
</dbReference>
<dbReference type="InterPro" id="IPR005311">
    <property type="entry name" value="PBP_dimer"/>
</dbReference>
<evidence type="ECO:0000256" key="7">
    <source>
        <dbReference type="SAM" id="MobiDB-lite"/>
    </source>
</evidence>
<dbReference type="CDD" id="cd06575">
    <property type="entry name" value="PASTA_Pbp2x-like_2"/>
    <property type="match status" value="1"/>
</dbReference>
<accession>A0ABS2N0R8</accession>
<gene>
    <name evidence="9" type="ORF">JOC48_002230</name>
</gene>
<dbReference type="SMART" id="SM00740">
    <property type="entry name" value="PASTA"/>
    <property type="match status" value="2"/>
</dbReference>
<evidence type="ECO:0000256" key="2">
    <source>
        <dbReference type="ARBA" id="ARBA00004752"/>
    </source>
</evidence>
<evidence type="ECO:0000256" key="3">
    <source>
        <dbReference type="ARBA" id="ARBA00007171"/>
    </source>
</evidence>